<keyword evidence="3" id="KW-1185">Reference proteome</keyword>
<feature type="transmembrane region" description="Helical" evidence="2">
    <location>
        <begin position="193"/>
        <end position="211"/>
    </location>
</feature>
<dbReference type="AlphaFoldDB" id="A0A9Y3VKX2"/>
<dbReference type="Proteomes" id="UP000695023">
    <property type="component" value="Unplaced"/>
</dbReference>
<reference evidence="4" key="1">
    <citation type="submission" date="2025-08" db="UniProtKB">
        <authorList>
            <consortium name="RefSeq"/>
        </authorList>
    </citation>
    <scope>IDENTIFICATION</scope>
</reference>
<feature type="compositionally biased region" description="Low complexity" evidence="1">
    <location>
        <begin position="77"/>
        <end position="92"/>
    </location>
</feature>
<feature type="region of interest" description="Disordered" evidence="1">
    <location>
        <begin position="77"/>
        <end position="99"/>
    </location>
</feature>
<feature type="region of interest" description="Disordered" evidence="1">
    <location>
        <begin position="124"/>
        <end position="143"/>
    </location>
</feature>
<dbReference type="RefSeq" id="XP_005733799.1">
    <property type="nucleotide sequence ID" value="XM_005733742.1"/>
</dbReference>
<dbReference type="GeneID" id="102213099"/>
<feature type="compositionally biased region" description="Polar residues" evidence="1">
    <location>
        <begin position="32"/>
        <end position="41"/>
    </location>
</feature>
<evidence type="ECO:0000313" key="4">
    <source>
        <dbReference type="RefSeq" id="XP_005733799.1"/>
    </source>
</evidence>
<gene>
    <name evidence="4" type="primary">LOC102213099</name>
</gene>
<accession>A0A9Y3VKX2</accession>
<evidence type="ECO:0000313" key="3">
    <source>
        <dbReference type="Proteomes" id="UP000695023"/>
    </source>
</evidence>
<evidence type="ECO:0000256" key="1">
    <source>
        <dbReference type="SAM" id="MobiDB-lite"/>
    </source>
</evidence>
<feature type="compositionally biased region" description="Polar residues" evidence="1">
    <location>
        <begin position="1"/>
        <end position="19"/>
    </location>
</feature>
<protein>
    <submittedName>
        <fullName evidence="4">Bcl-2-like protein 11</fullName>
    </submittedName>
</protein>
<organism evidence="3 4">
    <name type="scientific">Pundamilia nyererei</name>
    <dbReference type="NCBI Taxonomy" id="303518"/>
    <lineage>
        <taxon>Eukaryota</taxon>
        <taxon>Metazoa</taxon>
        <taxon>Chordata</taxon>
        <taxon>Craniata</taxon>
        <taxon>Vertebrata</taxon>
        <taxon>Euteleostomi</taxon>
        <taxon>Actinopterygii</taxon>
        <taxon>Neopterygii</taxon>
        <taxon>Teleostei</taxon>
        <taxon>Neoteleostei</taxon>
        <taxon>Acanthomorphata</taxon>
        <taxon>Ovalentaria</taxon>
        <taxon>Cichlomorphae</taxon>
        <taxon>Cichliformes</taxon>
        <taxon>Cichlidae</taxon>
        <taxon>African cichlids</taxon>
        <taxon>Pseudocrenilabrinae</taxon>
        <taxon>Haplochromini</taxon>
        <taxon>Pundamilia</taxon>
    </lineage>
</organism>
<keyword evidence="2" id="KW-0812">Transmembrane</keyword>
<name>A0A9Y3VKX2_9CICH</name>
<evidence type="ECO:0000256" key="2">
    <source>
        <dbReference type="SAM" id="Phobius"/>
    </source>
</evidence>
<feature type="region of interest" description="Disordered" evidence="1">
    <location>
        <begin position="1"/>
        <end position="57"/>
    </location>
</feature>
<sequence>MHSRPPNSSDGSTAVTASEASGGDLPPVGATGAQTSRLNRGSTGGGEPDSPSWCRTPKSFDVFQSRTIFRFPRRSSSGYFSSDCDSLPSSPLSPKPVMSDKAIQTPSLTGQVLIHALQRMGEVHGEGPGTQHDPSPSPSRTWQQNAAGDMQAETFGQQLRRIGDEYNHLLLQRRAPRPVVLLPNIVPHIHQEPVTLICVGLLLILIGRWIWIQGNTNTQDTQV</sequence>
<feature type="compositionally biased region" description="Polar residues" evidence="1">
    <location>
        <begin position="132"/>
        <end position="143"/>
    </location>
</feature>
<keyword evidence="2" id="KW-0472">Membrane</keyword>
<keyword evidence="2" id="KW-1133">Transmembrane helix</keyword>
<proteinExistence type="predicted"/>